<organism evidence="6 7">
    <name type="scientific">Acidiferrobacter thiooxydans</name>
    <dbReference type="NCBI Taxonomy" id="163359"/>
    <lineage>
        <taxon>Bacteria</taxon>
        <taxon>Pseudomonadati</taxon>
        <taxon>Pseudomonadota</taxon>
        <taxon>Gammaproteobacteria</taxon>
        <taxon>Acidiferrobacterales</taxon>
        <taxon>Acidiferrobacteraceae</taxon>
        <taxon>Acidiferrobacter</taxon>
    </lineage>
</organism>
<keyword evidence="4" id="KW-0564">Palmitate</keyword>
<comment type="caution">
    <text evidence="6">The sequence shown here is derived from an EMBL/GenBank/DDBJ whole genome shotgun (WGS) entry which is preliminary data.</text>
</comment>
<keyword evidence="5" id="KW-0449">Lipoprotein</keyword>
<keyword evidence="7" id="KW-1185">Reference proteome</keyword>
<dbReference type="Pfam" id="PF05818">
    <property type="entry name" value="TraT"/>
    <property type="match status" value="1"/>
</dbReference>
<dbReference type="AlphaFoldDB" id="A0A368HLD9"/>
<dbReference type="OrthoDB" id="9791439at2"/>
<sequence length="262" mass="27032">MISIGLLFGKNQEKGGIMLQRGLRLVPVLTLGALLAGCATANGPAPQSTSSSGLSAGNMRLSARMSSSIFLQPVGPAKKVVYVEGHNTSSAQGIHFGQLIVQELTAKGYRITNNPRYAHYMLLYNIRYVGKEQSSHAAAGALAGGFGGAVIGGVAGNDNGALIGGGVGALAGGIIGAIFPTNHYMMVVDIQLEQRQKGAYTSTNTLASQGIDSSVSSSAGGINGWMIYRDRIVAQAAGTRLRFSYATPAMSHEVAGELAGLF</sequence>
<gene>
    <name evidence="6" type="ORF">C4900_06190</name>
</gene>
<dbReference type="InterPro" id="IPR008874">
    <property type="entry name" value="TraT_complement-R"/>
</dbReference>
<dbReference type="Proteomes" id="UP000253250">
    <property type="component" value="Unassembled WGS sequence"/>
</dbReference>
<keyword evidence="2" id="KW-0732">Signal</keyword>
<evidence type="ECO:0000256" key="5">
    <source>
        <dbReference type="ARBA" id="ARBA00023288"/>
    </source>
</evidence>
<protein>
    <submittedName>
        <fullName evidence="6">Conjugal transfer protein TraT</fullName>
    </submittedName>
</protein>
<accession>A0A368HLD9</accession>
<evidence type="ECO:0000256" key="3">
    <source>
        <dbReference type="ARBA" id="ARBA00023136"/>
    </source>
</evidence>
<evidence type="ECO:0000256" key="2">
    <source>
        <dbReference type="ARBA" id="ARBA00022729"/>
    </source>
</evidence>
<evidence type="ECO:0000256" key="1">
    <source>
        <dbReference type="ARBA" id="ARBA00004459"/>
    </source>
</evidence>
<name>A0A368HLD9_9GAMM</name>
<reference evidence="6 7" key="1">
    <citation type="submission" date="2018-02" db="EMBL/GenBank/DDBJ databases">
        <title>Insights into the biology of acidophilic members of the Acidiferrobacteraceae family derived from comparative genomic analyses.</title>
        <authorList>
            <person name="Issotta F."/>
            <person name="Thyssen C."/>
            <person name="Mena C."/>
            <person name="Moya A."/>
            <person name="Bellenberg S."/>
            <person name="Sproer C."/>
            <person name="Covarrubias P.C."/>
            <person name="Sand W."/>
            <person name="Quatrini R."/>
            <person name="Vera M."/>
        </authorList>
    </citation>
    <scope>NUCLEOTIDE SEQUENCE [LARGE SCALE GENOMIC DNA]</scope>
    <source>
        <strain evidence="7">m-1</strain>
    </source>
</reference>
<keyword evidence="3" id="KW-0472">Membrane</keyword>
<evidence type="ECO:0000313" key="6">
    <source>
        <dbReference type="EMBL" id="RCN59289.1"/>
    </source>
</evidence>
<comment type="subcellular location">
    <subcellularLocation>
        <location evidence="1">Cell outer membrane</location>
        <topology evidence="1">Lipid-anchor</topology>
    </subcellularLocation>
</comment>
<dbReference type="EMBL" id="PSYR01000001">
    <property type="protein sequence ID" value="RCN59289.1"/>
    <property type="molecule type" value="Genomic_DNA"/>
</dbReference>
<evidence type="ECO:0000313" key="7">
    <source>
        <dbReference type="Proteomes" id="UP000253250"/>
    </source>
</evidence>
<evidence type="ECO:0000256" key="4">
    <source>
        <dbReference type="ARBA" id="ARBA00023139"/>
    </source>
</evidence>
<proteinExistence type="predicted"/>
<dbReference type="GO" id="GO:0009279">
    <property type="term" value="C:cell outer membrane"/>
    <property type="evidence" value="ECO:0007669"/>
    <property type="project" value="UniProtKB-SubCell"/>
</dbReference>